<feature type="transmembrane region" description="Helical" evidence="9">
    <location>
        <begin position="294"/>
        <end position="315"/>
    </location>
</feature>
<evidence type="ECO:0000256" key="5">
    <source>
        <dbReference type="ARBA" id="ARBA00022692"/>
    </source>
</evidence>
<protein>
    <submittedName>
        <fullName evidence="10">Conserved protein</fullName>
    </submittedName>
</protein>
<name>B8GUI4_THISH</name>
<dbReference type="EMBL" id="CP001339">
    <property type="protein sequence ID" value="ACL73304.1"/>
    <property type="molecule type" value="Genomic_DNA"/>
</dbReference>
<feature type="transmembrane region" description="Helical" evidence="9">
    <location>
        <begin position="214"/>
        <end position="231"/>
    </location>
</feature>
<dbReference type="PANTHER" id="PTHR30574:SF1">
    <property type="entry name" value="SULPHUR TRANSPORT DOMAIN-CONTAINING PROTEIN"/>
    <property type="match status" value="1"/>
</dbReference>
<dbReference type="Pfam" id="PF04143">
    <property type="entry name" value="Sulf_transp"/>
    <property type="match status" value="1"/>
</dbReference>
<evidence type="ECO:0000256" key="4">
    <source>
        <dbReference type="ARBA" id="ARBA00022519"/>
    </source>
</evidence>
<dbReference type="RefSeq" id="WP_012638780.1">
    <property type="nucleotide sequence ID" value="NC_011901.1"/>
</dbReference>
<feature type="transmembrane region" description="Helical" evidence="9">
    <location>
        <begin position="6"/>
        <end position="28"/>
    </location>
</feature>
<comment type="subcellular location">
    <subcellularLocation>
        <location evidence="1">Cell inner membrane</location>
        <topology evidence="1">Multi-pass membrane protein</topology>
    </subcellularLocation>
</comment>
<evidence type="ECO:0000313" key="10">
    <source>
        <dbReference type="EMBL" id="ACL73304.1"/>
    </source>
</evidence>
<reference evidence="10 11" key="1">
    <citation type="journal article" date="2011" name="Stand. Genomic Sci.">
        <title>Complete genome sequence of 'Thioalkalivibrio sulfidophilus' HL-EbGr7.</title>
        <authorList>
            <person name="Muyzer G."/>
            <person name="Sorokin D.Y."/>
            <person name="Mavromatis K."/>
            <person name="Lapidus A."/>
            <person name="Clum A."/>
            <person name="Ivanova N."/>
            <person name="Pati A."/>
            <person name="d'Haeseleer P."/>
            <person name="Woyke T."/>
            <person name="Kyrpides N.C."/>
        </authorList>
    </citation>
    <scope>NUCLEOTIDE SEQUENCE [LARGE SCALE GENOMIC DNA]</scope>
    <source>
        <strain evidence="10 11">HL-EbGR7</strain>
    </source>
</reference>
<keyword evidence="3" id="KW-1003">Cell membrane</keyword>
<organism evidence="10 11">
    <name type="scientific">Thioalkalivibrio sulfidiphilus (strain HL-EbGR7)</name>
    <dbReference type="NCBI Taxonomy" id="396588"/>
    <lineage>
        <taxon>Bacteria</taxon>
        <taxon>Pseudomonadati</taxon>
        <taxon>Pseudomonadota</taxon>
        <taxon>Gammaproteobacteria</taxon>
        <taxon>Chromatiales</taxon>
        <taxon>Ectothiorhodospiraceae</taxon>
        <taxon>Thioalkalivibrio</taxon>
    </lineage>
</organism>
<proteinExistence type="inferred from homology"/>
<dbReference type="KEGG" id="tgr:Tgr7_2224"/>
<feature type="transmembrane region" description="Helical" evidence="9">
    <location>
        <begin position="121"/>
        <end position="140"/>
    </location>
</feature>
<dbReference type="STRING" id="396588.Tgr7_2224"/>
<dbReference type="eggNOG" id="COG2391">
    <property type="taxonomic scope" value="Bacteria"/>
</dbReference>
<feature type="transmembrane region" description="Helical" evidence="9">
    <location>
        <begin position="183"/>
        <end position="202"/>
    </location>
</feature>
<evidence type="ECO:0000256" key="8">
    <source>
        <dbReference type="ARBA" id="ARBA00035655"/>
    </source>
</evidence>
<accession>B8GUI4</accession>
<keyword evidence="4" id="KW-0997">Cell inner membrane</keyword>
<comment type="similarity">
    <text evidence="8">Belongs to the TsuA/YedE (TC 9.B.102) family.</text>
</comment>
<evidence type="ECO:0000313" key="11">
    <source>
        <dbReference type="Proteomes" id="UP000002383"/>
    </source>
</evidence>
<evidence type="ECO:0000256" key="7">
    <source>
        <dbReference type="ARBA" id="ARBA00023136"/>
    </source>
</evidence>
<gene>
    <name evidence="10" type="ordered locus">Tgr7_2224</name>
</gene>
<keyword evidence="11" id="KW-1185">Reference proteome</keyword>
<evidence type="ECO:0000256" key="3">
    <source>
        <dbReference type="ARBA" id="ARBA00022475"/>
    </source>
</evidence>
<evidence type="ECO:0000256" key="1">
    <source>
        <dbReference type="ARBA" id="ARBA00004429"/>
    </source>
</evidence>
<feature type="transmembrane region" description="Helical" evidence="9">
    <location>
        <begin position="335"/>
        <end position="357"/>
    </location>
</feature>
<feature type="transmembrane region" description="Helical" evidence="9">
    <location>
        <begin position="363"/>
        <end position="382"/>
    </location>
</feature>
<keyword evidence="5 9" id="KW-0812">Transmembrane</keyword>
<dbReference type="AlphaFoldDB" id="B8GUI4"/>
<dbReference type="InterPro" id="IPR007272">
    <property type="entry name" value="Sulf_transp_TsuA/YedE"/>
</dbReference>
<keyword evidence="7 9" id="KW-0472">Membrane</keyword>
<keyword evidence="2" id="KW-0813">Transport</keyword>
<dbReference type="Proteomes" id="UP000002383">
    <property type="component" value="Chromosome"/>
</dbReference>
<evidence type="ECO:0000256" key="2">
    <source>
        <dbReference type="ARBA" id="ARBA00022448"/>
    </source>
</evidence>
<dbReference type="PANTHER" id="PTHR30574">
    <property type="entry name" value="INNER MEMBRANE PROTEIN YEDE"/>
    <property type="match status" value="1"/>
</dbReference>
<feature type="transmembrane region" description="Helical" evidence="9">
    <location>
        <begin position="54"/>
        <end position="76"/>
    </location>
</feature>
<evidence type="ECO:0000256" key="9">
    <source>
        <dbReference type="SAM" id="Phobius"/>
    </source>
</evidence>
<dbReference type="HOGENOM" id="CLU_050656_2_0_6"/>
<dbReference type="OrthoDB" id="9794165at2"/>
<evidence type="ECO:0000256" key="6">
    <source>
        <dbReference type="ARBA" id="ARBA00022989"/>
    </source>
</evidence>
<sequence precursor="true">MVFESFSTAAAVVLGVTFVLAFIMGAVANKTNFCTMGAVSDWVNMGDLGRMRSWVLAIAVAMLGVVVFESMGLVNADGAFPPYRAGQFAWVEHLLGGLLFGIGMTYASGCGNKTLVRVGGGNIKSLMVLLIIAVIAYFMINPLPGSSNTLYSLLFYGWTNPLAVNLGSGQDLGSLVASGEGAVTARLIIGGILGLVLLFWVFKSADFRSTRDNIIGGLVIGAVVVSAWYITSNVQVGDDMDAYELRAYVQEWDFLADDPEGRPAEAMPWSSQSFTFINPMGQSLRYVASGFDNAVLYFGVIALFGVIVGSLFWALVSKSFRIEWFASFRDFVNHFIGAILMGFGGVLAMGCTIGQGITGISTLALGGFLTFASIVLGSALTMKVQYYKMVYEDEATFFKALITGLVDLKLLPSSMRKLEAI</sequence>
<keyword evidence="6 9" id="KW-1133">Transmembrane helix</keyword>
<feature type="transmembrane region" description="Helical" evidence="9">
    <location>
        <begin position="88"/>
        <end position="109"/>
    </location>
</feature>
<dbReference type="GO" id="GO:0005886">
    <property type="term" value="C:plasma membrane"/>
    <property type="evidence" value="ECO:0007669"/>
    <property type="project" value="UniProtKB-SubCell"/>
</dbReference>